<dbReference type="PANTHER" id="PTHR11581">
    <property type="entry name" value="30S/40S RIBOSOMAL PROTEIN S4"/>
    <property type="match status" value="1"/>
</dbReference>
<dbReference type="STRING" id="461836.A0A0L0D6G6"/>
<evidence type="ECO:0000256" key="2">
    <source>
        <dbReference type="ARBA" id="ARBA00022730"/>
    </source>
</evidence>
<keyword evidence="2 6" id="KW-0699">rRNA-binding</keyword>
<dbReference type="InterPro" id="IPR000876">
    <property type="entry name" value="Ribosomal_eS4"/>
</dbReference>
<evidence type="ECO:0000256" key="1">
    <source>
        <dbReference type="ARBA" id="ARBA00007500"/>
    </source>
</evidence>
<dbReference type="GO" id="GO:0006412">
    <property type="term" value="P:translation"/>
    <property type="evidence" value="ECO:0007669"/>
    <property type="project" value="InterPro"/>
</dbReference>
<dbReference type="Pfam" id="PF00900">
    <property type="entry name" value="Ribosomal_S4e"/>
    <property type="match status" value="1"/>
</dbReference>
<evidence type="ECO:0000256" key="5">
    <source>
        <dbReference type="ARBA" id="ARBA00023274"/>
    </source>
</evidence>
<reference evidence="8 9" key="1">
    <citation type="submission" date="2010-05" db="EMBL/GenBank/DDBJ databases">
        <title>The Genome Sequence of Thecamonas trahens ATCC 50062.</title>
        <authorList>
            <consortium name="The Broad Institute Genome Sequencing Platform"/>
            <person name="Russ C."/>
            <person name="Cuomo C."/>
            <person name="Shea T."/>
            <person name="Young S.K."/>
            <person name="Zeng Q."/>
            <person name="Koehrsen M."/>
            <person name="Haas B."/>
            <person name="Borodovsky M."/>
            <person name="Guigo R."/>
            <person name="Alvarado L."/>
            <person name="Berlin A."/>
            <person name="Bochicchio J."/>
            <person name="Borenstein D."/>
            <person name="Chapman S."/>
            <person name="Chen Z."/>
            <person name="Freedman E."/>
            <person name="Gellesch M."/>
            <person name="Goldberg J."/>
            <person name="Griggs A."/>
            <person name="Gujja S."/>
            <person name="Heilman E."/>
            <person name="Heiman D."/>
            <person name="Hepburn T."/>
            <person name="Howarth C."/>
            <person name="Jen D."/>
            <person name="Larson L."/>
            <person name="Mehta T."/>
            <person name="Park D."/>
            <person name="Pearson M."/>
            <person name="Roberts A."/>
            <person name="Saif S."/>
            <person name="Shenoy N."/>
            <person name="Sisk P."/>
            <person name="Stolte C."/>
            <person name="Sykes S."/>
            <person name="Thomson T."/>
            <person name="Walk T."/>
            <person name="White J."/>
            <person name="Yandava C."/>
            <person name="Burger G."/>
            <person name="Gray M.W."/>
            <person name="Holland P.W.H."/>
            <person name="King N."/>
            <person name="Lang F.B.F."/>
            <person name="Roger A.J."/>
            <person name="Ruiz-Trillo I."/>
            <person name="Lander E."/>
            <person name="Nusbaum C."/>
        </authorList>
    </citation>
    <scope>NUCLEOTIDE SEQUENCE [LARGE SCALE GENOMIC DNA]</scope>
    <source>
        <strain evidence="8 9">ATCC 50062</strain>
    </source>
</reference>
<dbReference type="InterPro" id="IPR014722">
    <property type="entry name" value="Rib_uL2_dom2"/>
</dbReference>
<comment type="similarity">
    <text evidence="1 6">Belongs to the eukaryotic ribosomal protein eS4 family.</text>
</comment>
<dbReference type="SUPFAM" id="SSF55174">
    <property type="entry name" value="Alpha-L RNA-binding motif"/>
    <property type="match status" value="1"/>
</dbReference>
<dbReference type="PROSITE" id="PS50889">
    <property type="entry name" value="S4"/>
    <property type="match status" value="1"/>
</dbReference>
<dbReference type="PIRSF" id="PIRSF002116">
    <property type="entry name" value="Ribosomal_S4"/>
    <property type="match status" value="1"/>
</dbReference>
<dbReference type="Proteomes" id="UP000054408">
    <property type="component" value="Unassembled WGS sequence"/>
</dbReference>
<dbReference type="InterPro" id="IPR018199">
    <property type="entry name" value="Ribosomal_eS4_N_CS"/>
</dbReference>
<dbReference type="AlphaFoldDB" id="A0A0L0D6G6"/>
<dbReference type="Pfam" id="PF01479">
    <property type="entry name" value="S4"/>
    <property type="match status" value="1"/>
</dbReference>
<evidence type="ECO:0000256" key="6">
    <source>
        <dbReference type="PIRNR" id="PIRNR002116"/>
    </source>
</evidence>
<dbReference type="eggNOG" id="KOG0378">
    <property type="taxonomic scope" value="Eukaryota"/>
</dbReference>
<dbReference type="Pfam" id="PF08071">
    <property type="entry name" value="RS4NT"/>
    <property type="match status" value="1"/>
</dbReference>
<dbReference type="InterPro" id="IPR036986">
    <property type="entry name" value="S4_RNA-bd_sf"/>
</dbReference>
<dbReference type="InterPro" id="IPR032277">
    <property type="entry name" value="Ribosomal_eS4_C"/>
</dbReference>
<dbReference type="EMBL" id="GL349448">
    <property type="protein sequence ID" value="KNC47661.1"/>
    <property type="molecule type" value="Genomic_DNA"/>
</dbReference>
<evidence type="ECO:0000313" key="8">
    <source>
        <dbReference type="EMBL" id="KNC47661.1"/>
    </source>
</evidence>
<dbReference type="RefSeq" id="XP_013759145.1">
    <property type="nucleotide sequence ID" value="XM_013903691.1"/>
</dbReference>
<evidence type="ECO:0000313" key="9">
    <source>
        <dbReference type="Proteomes" id="UP000054408"/>
    </source>
</evidence>
<dbReference type="InterPro" id="IPR038237">
    <property type="entry name" value="Ribosomal_eS4_central_sf"/>
</dbReference>
<dbReference type="Gene3D" id="2.40.50.740">
    <property type="match status" value="1"/>
</dbReference>
<dbReference type="CDD" id="cd06087">
    <property type="entry name" value="KOW_RPS4"/>
    <property type="match status" value="1"/>
</dbReference>
<evidence type="ECO:0000256" key="3">
    <source>
        <dbReference type="ARBA" id="ARBA00022884"/>
    </source>
</evidence>
<dbReference type="Gene3D" id="2.30.30.30">
    <property type="match status" value="1"/>
</dbReference>
<evidence type="ECO:0000259" key="7">
    <source>
        <dbReference type="SMART" id="SM00363"/>
    </source>
</evidence>
<dbReference type="InterPro" id="IPR013845">
    <property type="entry name" value="Ribosomal_eS4_central_region"/>
</dbReference>
<organism evidence="8 9">
    <name type="scientific">Thecamonas trahens ATCC 50062</name>
    <dbReference type="NCBI Taxonomy" id="461836"/>
    <lineage>
        <taxon>Eukaryota</taxon>
        <taxon>Apusozoa</taxon>
        <taxon>Apusomonadida</taxon>
        <taxon>Apusomonadidae</taxon>
        <taxon>Thecamonas</taxon>
    </lineage>
</organism>
<dbReference type="OMA" id="GHIQLNL"/>
<keyword evidence="5 6" id="KW-0687">Ribonucleoprotein</keyword>
<dbReference type="CDD" id="cd00165">
    <property type="entry name" value="S4"/>
    <property type="match status" value="1"/>
</dbReference>
<dbReference type="SMART" id="SM00363">
    <property type="entry name" value="S4"/>
    <property type="match status" value="1"/>
</dbReference>
<name>A0A0L0D6G6_THETB</name>
<keyword evidence="9" id="KW-1185">Reference proteome</keyword>
<dbReference type="OrthoDB" id="1109245at2759"/>
<dbReference type="Pfam" id="PF16121">
    <property type="entry name" value="40S_S4_C"/>
    <property type="match status" value="1"/>
</dbReference>
<dbReference type="GO" id="GO:0003735">
    <property type="term" value="F:structural constituent of ribosome"/>
    <property type="evidence" value="ECO:0007669"/>
    <property type="project" value="UniProtKB-UniRule"/>
</dbReference>
<dbReference type="HAMAP" id="MF_00485">
    <property type="entry name" value="Ribosomal_eS4"/>
    <property type="match status" value="1"/>
</dbReference>
<dbReference type="InterPro" id="IPR013843">
    <property type="entry name" value="Ribosomal_eS4_N"/>
</dbReference>
<dbReference type="PROSITE" id="PS00528">
    <property type="entry name" value="RIBOSOMAL_S4E"/>
    <property type="match status" value="1"/>
</dbReference>
<dbReference type="Gene3D" id="3.10.290.10">
    <property type="entry name" value="RNA-binding S4 domain"/>
    <property type="match status" value="1"/>
</dbReference>
<accession>A0A0L0D6G6</accession>
<keyword evidence="4 6" id="KW-0689">Ribosomal protein</keyword>
<dbReference type="InterPro" id="IPR041982">
    <property type="entry name" value="Ribosomal_eS4_KOW"/>
</dbReference>
<dbReference type="PANTHER" id="PTHR11581:SF0">
    <property type="entry name" value="SMALL RIBOSOMAL SUBUNIT PROTEIN ES4"/>
    <property type="match status" value="1"/>
</dbReference>
<sequence length="264" mass="29830">MAARGPKKHLKRLNAPTHWMLDKLTGVWAPRPSTGPHKLRECLPLVVLLRNRLKYALTRREVILIVMQRLVKVDGKVRTDATYPAGLMDVVTIEKSGENFRLVYDEKGRFQAVKIGAKAASFKLGKVVRQQLGPRGIPYIVTHDGRTIRYPDPDIRVNDTVKIDIATGKVTKFIKFAVGNICMVTSGRNIGRVGVLHDKEHHAGGFDIVHIRDDAGREFATRLNNVFILGDDKPWIKLPNNKGIKADIFEDRERRMNNQTTQSL</sequence>
<dbReference type="InterPro" id="IPR002942">
    <property type="entry name" value="S4_RNA-bd"/>
</dbReference>
<dbReference type="GeneID" id="25563462"/>
<feature type="domain" description="RNA-binding S4" evidence="7">
    <location>
        <begin position="43"/>
        <end position="107"/>
    </location>
</feature>
<proteinExistence type="inferred from homology"/>
<gene>
    <name evidence="8" type="ORF">AMSG_03891</name>
</gene>
<dbReference type="GO" id="GO:0022627">
    <property type="term" value="C:cytosolic small ribosomal subunit"/>
    <property type="evidence" value="ECO:0007669"/>
    <property type="project" value="TreeGrafter"/>
</dbReference>
<protein>
    <recommendedName>
        <fullName evidence="6">40S ribosomal protein S4</fullName>
    </recommendedName>
</protein>
<dbReference type="FunFam" id="3.10.290.10:FF:000002">
    <property type="entry name" value="40S ribosomal protein S4"/>
    <property type="match status" value="1"/>
</dbReference>
<dbReference type="GO" id="GO:0019843">
    <property type="term" value="F:rRNA binding"/>
    <property type="evidence" value="ECO:0007669"/>
    <property type="project" value="UniProtKB-UniRule"/>
</dbReference>
<dbReference type="FunFam" id="2.40.50.740:FF:000001">
    <property type="entry name" value="40S ribosomal protein S4"/>
    <property type="match status" value="1"/>
</dbReference>
<keyword evidence="3 6" id="KW-0694">RNA-binding</keyword>
<dbReference type="FunFam" id="2.30.30.30:FF:000005">
    <property type="entry name" value="40S ribosomal protein S4"/>
    <property type="match status" value="1"/>
</dbReference>
<evidence type="ECO:0000256" key="4">
    <source>
        <dbReference type="ARBA" id="ARBA00022980"/>
    </source>
</evidence>